<evidence type="ECO:0000313" key="4">
    <source>
        <dbReference type="Proteomes" id="UP001201812"/>
    </source>
</evidence>
<feature type="signal peptide" evidence="2">
    <location>
        <begin position="1"/>
        <end position="19"/>
    </location>
</feature>
<evidence type="ECO:0000313" key="3">
    <source>
        <dbReference type="EMBL" id="KAI1707580.1"/>
    </source>
</evidence>
<sequence length="142" mass="15596">MVSRICVVFLFCFVHLAENIEDDHAFRMMQEDMEKASARKAVLNTLLSTARKAEDNKTAVPAAPSVTKPKPGPTAQVSNGNTSSAAEFPHPASFDDPFQLSHDYSESNTRETFSRVRNAIGPAASKVLENLKKINDPTNSHH</sequence>
<evidence type="ECO:0000256" key="1">
    <source>
        <dbReference type="SAM" id="MobiDB-lite"/>
    </source>
</evidence>
<gene>
    <name evidence="3" type="ORF">DdX_12417</name>
</gene>
<name>A0AAD4MUP3_9BILA</name>
<reference evidence="3" key="1">
    <citation type="submission" date="2022-01" db="EMBL/GenBank/DDBJ databases">
        <title>Genome Sequence Resource for Two Populations of Ditylenchus destructor, the Migratory Endoparasitic Phytonematode.</title>
        <authorList>
            <person name="Zhang H."/>
            <person name="Lin R."/>
            <person name="Xie B."/>
        </authorList>
    </citation>
    <scope>NUCLEOTIDE SEQUENCE</scope>
    <source>
        <strain evidence="3">BazhouSP</strain>
    </source>
</reference>
<comment type="caution">
    <text evidence="3">The sequence shown here is derived from an EMBL/GenBank/DDBJ whole genome shotgun (WGS) entry which is preliminary data.</text>
</comment>
<feature type="region of interest" description="Disordered" evidence="1">
    <location>
        <begin position="53"/>
        <end position="92"/>
    </location>
</feature>
<dbReference type="Proteomes" id="UP001201812">
    <property type="component" value="Unassembled WGS sequence"/>
</dbReference>
<evidence type="ECO:0000256" key="2">
    <source>
        <dbReference type="SAM" id="SignalP"/>
    </source>
</evidence>
<organism evidence="3 4">
    <name type="scientific">Ditylenchus destructor</name>
    <dbReference type="NCBI Taxonomy" id="166010"/>
    <lineage>
        <taxon>Eukaryota</taxon>
        <taxon>Metazoa</taxon>
        <taxon>Ecdysozoa</taxon>
        <taxon>Nematoda</taxon>
        <taxon>Chromadorea</taxon>
        <taxon>Rhabditida</taxon>
        <taxon>Tylenchina</taxon>
        <taxon>Tylenchomorpha</taxon>
        <taxon>Sphaerularioidea</taxon>
        <taxon>Anguinidae</taxon>
        <taxon>Anguininae</taxon>
        <taxon>Ditylenchus</taxon>
    </lineage>
</organism>
<dbReference type="AlphaFoldDB" id="A0AAD4MUP3"/>
<keyword evidence="2" id="KW-0732">Signal</keyword>
<feature type="compositionally biased region" description="Polar residues" evidence="1">
    <location>
        <begin position="75"/>
        <end position="85"/>
    </location>
</feature>
<keyword evidence="4" id="KW-1185">Reference proteome</keyword>
<protein>
    <submittedName>
        <fullName evidence="3">Uncharacterized protein</fullName>
    </submittedName>
</protein>
<feature type="chain" id="PRO_5042098845" evidence="2">
    <location>
        <begin position="20"/>
        <end position="142"/>
    </location>
</feature>
<dbReference type="EMBL" id="JAKKPZ010000040">
    <property type="protein sequence ID" value="KAI1707580.1"/>
    <property type="molecule type" value="Genomic_DNA"/>
</dbReference>
<proteinExistence type="predicted"/>
<accession>A0AAD4MUP3</accession>